<dbReference type="GO" id="GO:0005634">
    <property type="term" value="C:nucleus"/>
    <property type="evidence" value="ECO:0007669"/>
    <property type="project" value="UniProtKB-SubCell"/>
</dbReference>
<name>A0A915HR83_ROMCU</name>
<dbReference type="GO" id="GO:0051306">
    <property type="term" value="P:mitotic sister chromatid separation"/>
    <property type="evidence" value="ECO:0007669"/>
    <property type="project" value="TreeGrafter"/>
</dbReference>
<evidence type="ECO:0000256" key="2">
    <source>
        <dbReference type="ARBA" id="ARBA00007844"/>
    </source>
</evidence>
<dbReference type="Pfam" id="PF16858">
    <property type="entry name" value="CNDH2_C"/>
    <property type="match status" value="1"/>
</dbReference>
<evidence type="ECO:0000259" key="8">
    <source>
        <dbReference type="Pfam" id="PF06278"/>
    </source>
</evidence>
<protein>
    <recommendedName>
        <fullName evidence="3">Condensin-2 complex subunit H2</fullName>
    </recommendedName>
    <alternativeName>
        <fullName evidence="6">Non-SMC condensin II complex subunit H2</fullName>
    </alternativeName>
</protein>
<dbReference type="InterPro" id="IPR009378">
    <property type="entry name" value="H2_N"/>
</dbReference>
<feature type="domain" description="Condensin II complex subunit H2 middle" evidence="10">
    <location>
        <begin position="187"/>
        <end position="309"/>
    </location>
</feature>
<feature type="region of interest" description="Disordered" evidence="7">
    <location>
        <begin position="423"/>
        <end position="451"/>
    </location>
</feature>
<dbReference type="GO" id="GO:0010032">
    <property type="term" value="P:meiotic chromosome condensation"/>
    <property type="evidence" value="ECO:0007669"/>
    <property type="project" value="TreeGrafter"/>
</dbReference>
<dbReference type="PANTHER" id="PTHR14324">
    <property type="entry name" value="CONDENSIN-2 COMPLEX SUBUNIT H2"/>
    <property type="match status" value="1"/>
</dbReference>
<dbReference type="GO" id="GO:0000796">
    <property type="term" value="C:condensin complex"/>
    <property type="evidence" value="ECO:0007669"/>
    <property type="project" value="TreeGrafter"/>
</dbReference>
<dbReference type="InterPro" id="IPR031719">
    <property type="entry name" value="H2_M"/>
</dbReference>
<dbReference type="Proteomes" id="UP000887565">
    <property type="component" value="Unplaced"/>
</dbReference>
<proteinExistence type="inferred from homology"/>
<evidence type="ECO:0000256" key="3">
    <source>
        <dbReference type="ARBA" id="ARBA00016903"/>
    </source>
</evidence>
<dbReference type="GO" id="GO:0003682">
    <property type="term" value="F:chromatin binding"/>
    <property type="evidence" value="ECO:0007669"/>
    <property type="project" value="TreeGrafter"/>
</dbReference>
<dbReference type="InterPro" id="IPR031739">
    <property type="entry name" value="Ncaph2"/>
</dbReference>
<dbReference type="InterPro" id="IPR031737">
    <property type="entry name" value="CNDH2_C"/>
</dbReference>
<evidence type="ECO:0000256" key="7">
    <source>
        <dbReference type="SAM" id="MobiDB-lite"/>
    </source>
</evidence>
<sequence>MEDDIPQDRRIIQLLEPIKDVAKNWNVDITALLESYMQEHDIENININVLPSQSAGSYFASSRTQSTRNSLLNFAEAAFLIQGCTQVYSKKVEYLYELTLDLWQSLCKGPTTARPGSDENDEGRREGAEEHRVIRGHKSRRDDMEEADDDGPFAALDELEEGQNINLDETVEKKKRNKRSTKRLKHIPLDLVPLEDYEKSGVPLVTKTGEVIGKKDDYRVNTCFVHNSGALLLDLSNSVLVDAPDDEDPLMGDFPRTQSSACSNSSQIGTAVADNVATNAANISGVPHAVSPPPGEAYPRNTSPQRPESGFQELAATDEHSFDADVDVCDVDNDAKLTRINDRLVEGSTVAANGIGISKEIRPVDKKLEGQENARKLKDHEKRHEAEILLDEFAKSNTKNFYEKCCRKNSRILRVPERLKRKDEKTKCKKRKRDQSGYAYDADKKPNNEDPASLSEFLEKIYKSTSKRNGLIKNPLKVVLYPELDDLFFDEQHRRLLLRKLNRKTLEIERNDDFVRLRSSDQEVPNEQDEAEIDQSQFERNLLAIFEGPDNDDIILTENEPALDMNDVDNYSNIGDLLNDLDFDAGLENQSAITHEKQICLQDNIQPVNVNLETYEDFVKYHVEQYLRRAEEGTFLTDLAQRVHEWEKRIAPVCKMEENRRSFDVDRY</sequence>
<feature type="compositionally biased region" description="Acidic residues" evidence="7">
    <location>
        <begin position="144"/>
        <end position="161"/>
    </location>
</feature>
<feature type="domain" description="Condensin II complex subunit H2 N-terminal" evidence="8">
    <location>
        <begin position="10"/>
        <end position="118"/>
    </location>
</feature>
<comment type="similarity">
    <text evidence="2">Belongs to the CND2 H2 (condensin-2 subunit 2) family.</text>
</comment>
<evidence type="ECO:0000313" key="11">
    <source>
        <dbReference type="Proteomes" id="UP000887565"/>
    </source>
</evidence>
<dbReference type="PANTHER" id="PTHR14324:SF3">
    <property type="entry name" value="CONDENSIN-2 COMPLEX SUBUNIT H2"/>
    <property type="match status" value="1"/>
</dbReference>
<feature type="compositionally biased region" description="Basic and acidic residues" evidence="7">
    <location>
        <begin position="122"/>
        <end position="133"/>
    </location>
</feature>
<feature type="region of interest" description="Disordered" evidence="7">
    <location>
        <begin position="109"/>
        <end position="180"/>
    </location>
</feature>
<dbReference type="AlphaFoldDB" id="A0A915HR83"/>
<evidence type="ECO:0000256" key="6">
    <source>
        <dbReference type="ARBA" id="ARBA00030479"/>
    </source>
</evidence>
<dbReference type="Pfam" id="PF06278">
    <property type="entry name" value="CNDH2_N"/>
    <property type="match status" value="1"/>
</dbReference>
<evidence type="ECO:0000256" key="5">
    <source>
        <dbReference type="ARBA" id="ARBA00023242"/>
    </source>
</evidence>
<reference evidence="12" key="1">
    <citation type="submission" date="2022-11" db="UniProtKB">
        <authorList>
            <consortium name="WormBaseParasite"/>
        </authorList>
    </citation>
    <scope>IDENTIFICATION</scope>
</reference>
<dbReference type="Pfam" id="PF16869">
    <property type="entry name" value="CNDH2_M"/>
    <property type="match status" value="1"/>
</dbReference>
<feature type="domain" description="Condensin-2 complex subunit H2 C-terminal" evidence="9">
    <location>
        <begin position="614"/>
        <end position="668"/>
    </location>
</feature>
<dbReference type="WBParaSite" id="nRc.2.0.1.t04438-RA">
    <property type="protein sequence ID" value="nRc.2.0.1.t04438-RA"/>
    <property type="gene ID" value="nRc.2.0.1.g04438"/>
</dbReference>
<keyword evidence="11" id="KW-1185">Reference proteome</keyword>
<organism evidence="11 12">
    <name type="scientific">Romanomermis culicivorax</name>
    <name type="common">Nematode worm</name>
    <dbReference type="NCBI Taxonomy" id="13658"/>
    <lineage>
        <taxon>Eukaryota</taxon>
        <taxon>Metazoa</taxon>
        <taxon>Ecdysozoa</taxon>
        <taxon>Nematoda</taxon>
        <taxon>Enoplea</taxon>
        <taxon>Dorylaimia</taxon>
        <taxon>Mermithida</taxon>
        <taxon>Mermithoidea</taxon>
        <taxon>Mermithidae</taxon>
        <taxon>Romanomermis</taxon>
    </lineage>
</organism>
<evidence type="ECO:0000256" key="4">
    <source>
        <dbReference type="ARBA" id="ARBA00023067"/>
    </source>
</evidence>
<accession>A0A915HR83</accession>
<feature type="region of interest" description="Disordered" evidence="7">
    <location>
        <begin position="284"/>
        <end position="309"/>
    </location>
</feature>
<comment type="subcellular location">
    <subcellularLocation>
        <location evidence="1">Nucleus</location>
    </subcellularLocation>
</comment>
<keyword evidence="4" id="KW-0226">DNA condensation</keyword>
<evidence type="ECO:0000256" key="1">
    <source>
        <dbReference type="ARBA" id="ARBA00004123"/>
    </source>
</evidence>
<evidence type="ECO:0000259" key="10">
    <source>
        <dbReference type="Pfam" id="PF16869"/>
    </source>
</evidence>
<keyword evidence="5" id="KW-0539">Nucleus</keyword>
<evidence type="ECO:0000313" key="12">
    <source>
        <dbReference type="WBParaSite" id="nRc.2.0.1.t04438-RA"/>
    </source>
</evidence>
<evidence type="ECO:0000259" key="9">
    <source>
        <dbReference type="Pfam" id="PF16858"/>
    </source>
</evidence>